<gene>
    <name evidence="1" type="ORF">APZ42_032397</name>
</gene>
<evidence type="ECO:0000313" key="1">
    <source>
        <dbReference type="EMBL" id="KZS04630.1"/>
    </source>
</evidence>
<reference evidence="1 2" key="1">
    <citation type="submission" date="2016-03" db="EMBL/GenBank/DDBJ databases">
        <title>EvidentialGene: Evidence-directed Construction of Genes on Genomes.</title>
        <authorList>
            <person name="Gilbert D.G."/>
            <person name="Choi J.-H."/>
            <person name="Mockaitis K."/>
            <person name="Colbourne J."/>
            <person name="Pfrender M."/>
        </authorList>
    </citation>
    <scope>NUCLEOTIDE SEQUENCE [LARGE SCALE GENOMIC DNA]</scope>
    <source>
        <strain evidence="1 2">Xinb3</strain>
        <tissue evidence="1">Complete organism</tissue>
    </source>
</reference>
<comment type="caution">
    <text evidence="1">The sequence shown here is derived from an EMBL/GenBank/DDBJ whole genome shotgun (WGS) entry which is preliminary data.</text>
</comment>
<accession>A0A164M1C9</accession>
<proteinExistence type="predicted"/>
<organism evidence="1 2">
    <name type="scientific">Daphnia magna</name>
    <dbReference type="NCBI Taxonomy" id="35525"/>
    <lineage>
        <taxon>Eukaryota</taxon>
        <taxon>Metazoa</taxon>
        <taxon>Ecdysozoa</taxon>
        <taxon>Arthropoda</taxon>
        <taxon>Crustacea</taxon>
        <taxon>Branchiopoda</taxon>
        <taxon>Diplostraca</taxon>
        <taxon>Cladocera</taxon>
        <taxon>Anomopoda</taxon>
        <taxon>Daphniidae</taxon>
        <taxon>Daphnia</taxon>
    </lineage>
</organism>
<evidence type="ECO:0000313" key="2">
    <source>
        <dbReference type="Proteomes" id="UP000076858"/>
    </source>
</evidence>
<keyword evidence="2" id="KW-1185">Reference proteome</keyword>
<dbReference type="Proteomes" id="UP000076858">
    <property type="component" value="Unassembled WGS sequence"/>
</dbReference>
<dbReference type="EMBL" id="LRGB01003110">
    <property type="protein sequence ID" value="KZS04630.1"/>
    <property type="molecule type" value="Genomic_DNA"/>
</dbReference>
<protein>
    <submittedName>
        <fullName evidence="1">Uncharacterized protein</fullName>
    </submittedName>
</protein>
<name>A0A164M1C9_9CRUS</name>
<dbReference type="AlphaFoldDB" id="A0A164M1C9"/>
<sequence length="86" mass="9672">MDNHRVKKKKEEGSNMSLIKEYTRERGLNVVIGTYLFPIHERALIENDTHEAPGAPFAIRGPIVVPSCLFQNAHGGIWGHTTLHIL</sequence>